<organism evidence="4 5">
    <name type="scientific">Anopheles farauti</name>
    <dbReference type="NCBI Taxonomy" id="69004"/>
    <lineage>
        <taxon>Eukaryota</taxon>
        <taxon>Metazoa</taxon>
        <taxon>Ecdysozoa</taxon>
        <taxon>Arthropoda</taxon>
        <taxon>Hexapoda</taxon>
        <taxon>Insecta</taxon>
        <taxon>Pterygota</taxon>
        <taxon>Neoptera</taxon>
        <taxon>Endopterygota</taxon>
        <taxon>Diptera</taxon>
        <taxon>Nematocera</taxon>
        <taxon>Culicoidea</taxon>
        <taxon>Culicidae</taxon>
        <taxon>Anophelinae</taxon>
        <taxon>Anopheles</taxon>
    </lineage>
</organism>
<dbReference type="Pfam" id="PF00096">
    <property type="entry name" value="zf-C2H2"/>
    <property type="match status" value="3"/>
</dbReference>
<dbReference type="PANTHER" id="PTHR16515">
    <property type="entry name" value="PR DOMAIN ZINC FINGER PROTEIN"/>
    <property type="match status" value="1"/>
</dbReference>
<dbReference type="PROSITE" id="PS00028">
    <property type="entry name" value="ZINC_FINGER_C2H2_1"/>
    <property type="match status" value="3"/>
</dbReference>
<keyword evidence="1" id="KW-0479">Metal-binding</keyword>
<protein>
    <recommendedName>
        <fullName evidence="3">C2H2-type domain-containing protein</fullName>
    </recommendedName>
</protein>
<dbReference type="InterPro" id="IPR036236">
    <property type="entry name" value="Znf_C2H2_sf"/>
</dbReference>
<feature type="compositionally biased region" description="Low complexity" evidence="2">
    <location>
        <begin position="71"/>
        <end position="87"/>
    </location>
</feature>
<name>A0A182Q6C7_9DIPT</name>
<evidence type="ECO:0000256" key="1">
    <source>
        <dbReference type="PROSITE-ProRule" id="PRU00042"/>
    </source>
</evidence>
<dbReference type="Proteomes" id="UP000075886">
    <property type="component" value="Unassembled WGS sequence"/>
</dbReference>
<feature type="region of interest" description="Disordered" evidence="2">
    <location>
        <begin position="62"/>
        <end position="87"/>
    </location>
</feature>
<dbReference type="InterPro" id="IPR013087">
    <property type="entry name" value="Znf_C2H2_type"/>
</dbReference>
<keyword evidence="1" id="KW-0863">Zinc-finger</keyword>
<dbReference type="GO" id="GO:0008270">
    <property type="term" value="F:zinc ion binding"/>
    <property type="evidence" value="ECO:0007669"/>
    <property type="project" value="UniProtKB-KW"/>
</dbReference>
<dbReference type="FunFam" id="3.30.160.60:FF:000616">
    <property type="entry name" value="PR domain zinc finger protein 13"/>
    <property type="match status" value="1"/>
</dbReference>
<feature type="domain" description="C2H2-type" evidence="3">
    <location>
        <begin position="347"/>
        <end position="374"/>
    </location>
</feature>
<dbReference type="InterPro" id="IPR050331">
    <property type="entry name" value="Zinc_finger"/>
</dbReference>
<dbReference type="GO" id="GO:0005634">
    <property type="term" value="C:nucleus"/>
    <property type="evidence" value="ECO:0007669"/>
    <property type="project" value="TreeGrafter"/>
</dbReference>
<feature type="compositionally biased region" description="Acidic residues" evidence="2">
    <location>
        <begin position="440"/>
        <end position="449"/>
    </location>
</feature>
<dbReference type="AlphaFoldDB" id="A0A182Q6C7"/>
<feature type="region of interest" description="Disordered" evidence="2">
    <location>
        <begin position="421"/>
        <end position="468"/>
    </location>
</feature>
<proteinExistence type="predicted"/>
<dbReference type="EnsemblMetazoa" id="AFAF003938-RA">
    <property type="protein sequence ID" value="AFAF003938-PA"/>
    <property type="gene ID" value="AFAF003938"/>
</dbReference>
<feature type="domain" description="C2H2-type" evidence="3">
    <location>
        <begin position="405"/>
        <end position="433"/>
    </location>
</feature>
<sequence>MPHRTYPCQSERVAAGRAVFVMFPATTFAPTPTAEGSPPYVRKFRPQEIDLHLNVSPEPMSDGYEGYAELSSQSSSSATPAARRSSSPTTTVCALGFLPIDSVSKGYAPEEVCLKMAHSTIGSSSVQRTTMIRKSSSTGLLTTNEASGGMKSTNWIRSIRLASDVRSFNAVLELTTTQLLRVRLSCDVNNGEELKLWFSEDVIALMQIPFLTPVNIQRQNCYVCHLCQKSYEYPNPLKIHLATSCNREPVAILWHRLHQALAARYTTNPFSPLYDFQPWRNSAFRPVLNAHVVTKMEHISPPSPHRHIHPPPVEQVPGADEPTGAHLVTAAHLETIVSNMGSSKQGHVCIYCGKLYSRKYGLKIHIRTHTGFKPLKCQYCLRPFGDPSNLNKHIRLHRQHDGSLYECNLCGKKLARRRDLQRHLQARHNSTQIIDQSTTSEDDDDDEDGAEGRQRRIRTSGGGGAVDG</sequence>
<keyword evidence="1" id="KW-0862">Zinc</keyword>
<evidence type="ECO:0000313" key="5">
    <source>
        <dbReference type="Proteomes" id="UP000075886"/>
    </source>
</evidence>
<dbReference type="Gene3D" id="3.30.160.60">
    <property type="entry name" value="Classic Zinc Finger"/>
    <property type="match status" value="2"/>
</dbReference>
<dbReference type="EMBL" id="AXCN02000482">
    <property type="status" value="NOT_ANNOTATED_CDS"/>
    <property type="molecule type" value="Genomic_DNA"/>
</dbReference>
<feature type="domain" description="C2H2-type" evidence="3">
    <location>
        <begin position="222"/>
        <end position="249"/>
    </location>
</feature>
<dbReference type="PANTHER" id="PTHR16515:SF21">
    <property type="entry name" value="PR DOMAIN ZINC FINGER PROTEIN 13"/>
    <property type="match status" value="1"/>
</dbReference>
<dbReference type="GO" id="GO:0010468">
    <property type="term" value="P:regulation of gene expression"/>
    <property type="evidence" value="ECO:0007669"/>
    <property type="project" value="TreeGrafter"/>
</dbReference>
<accession>A0A182Q6C7</accession>
<feature type="domain" description="C2H2-type" evidence="3">
    <location>
        <begin position="375"/>
        <end position="402"/>
    </location>
</feature>
<dbReference type="STRING" id="69004.A0A182Q6C7"/>
<reference evidence="4" key="2">
    <citation type="submission" date="2020-05" db="UniProtKB">
        <authorList>
            <consortium name="EnsemblMetazoa"/>
        </authorList>
    </citation>
    <scope>IDENTIFICATION</scope>
    <source>
        <strain evidence="4">FAR1</strain>
    </source>
</reference>
<dbReference type="SUPFAM" id="SSF57667">
    <property type="entry name" value="beta-beta-alpha zinc fingers"/>
    <property type="match status" value="2"/>
</dbReference>
<reference evidence="5" key="1">
    <citation type="submission" date="2014-01" db="EMBL/GenBank/DDBJ databases">
        <title>The Genome Sequence of Anopheles farauti FAR1 (V2).</title>
        <authorList>
            <consortium name="The Broad Institute Genomics Platform"/>
            <person name="Neafsey D.E."/>
            <person name="Besansky N."/>
            <person name="Howell P."/>
            <person name="Walton C."/>
            <person name="Young S.K."/>
            <person name="Zeng Q."/>
            <person name="Gargeya S."/>
            <person name="Fitzgerald M."/>
            <person name="Haas B."/>
            <person name="Abouelleil A."/>
            <person name="Allen A.W."/>
            <person name="Alvarado L."/>
            <person name="Arachchi H.M."/>
            <person name="Berlin A.M."/>
            <person name="Chapman S.B."/>
            <person name="Gainer-Dewar J."/>
            <person name="Goldberg J."/>
            <person name="Griggs A."/>
            <person name="Gujja S."/>
            <person name="Hansen M."/>
            <person name="Howarth C."/>
            <person name="Imamovic A."/>
            <person name="Ireland A."/>
            <person name="Larimer J."/>
            <person name="McCowan C."/>
            <person name="Murphy C."/>
            <person name="Pearson M."/>
            <person name="Poon T.W."/>
            <person name="Priest M."/>
            <person name="Roberts A."/>
            <person name="Saif S."/>
            <person name="Shea T."/>
            <person name="Sisk P."/>
            <person name="Sykes S."/>
            <person name="Wortman J."/>
            <person name="Nusbaum C."/>
            <person name="Birren B."/>
        </authorList>
    </citation>
    <scope>NUCLEOTIDE SEQUENCE [LARGE SCALE GENOMIC DNA]</scope>
    <source>
        <strain evidence="5">FAR1</strain>
    </source>
</reference>
<dbReference type="PROSITE" id="PS50157">
    <property type="entry name" value="ZINC_FINGER_C2H2_2"/>
    <property type="match status" value="4"/>
</dbReference>
<evidence type="ECO:0000256" key="2">
    <source>
        <dbReference type="SAM" id="MobiDB-lite"/>
    </source>
</evidence>
<evidence type="ECO:0000259" key="3">
    <source>
        <dbReference type="PROSITE" id="PS50157"/>
    </source>
</evidence>
<keyword evidence="5" id="KW-1185">Reference proteome</keyword>
<feature type="compositionally biased region" description="Polar residues" evidence="2">
    <location>
        <begin position="427"/>
        <end position="436"/>
    </location>
</feature>
<dbReference type="VEuPathDB" id="VectorBase:AFAF003938"/>
<dbReference type="SMART" id="SM00355">
    <property type="entry name" value="ZnF_C2H2"/>
    <property type="match status" value="4"/>
</dbReference>
<evidence type="ECO:0000313" key="4">
    <source>
        <dbReference type="EnsemblMetazoa" id="AFAF003938-PA"/>
    </source>
</evidence>